<dbReference type="PANTHER" id="PTHR19328:SF40">
    <property type="entry name" value="BLL0591 PROTEIN"/>
    <property type="match status" value="1"/>
</dbReference>
<dbReference type="Gene3D" id="2.120.10.30">
    <property type="entry name" value="TolB, C-terminal domain"/>
    <property type="match status" value="1"/>
</dbReference>
<dbReference type="InterPro" id="IPR011041">
    <property type="entry name" value="Quinoprot_gluc/sorb_DH_b-prop"/>
</dbReference>
<comment type="caution">
    <text evidence="3">The sequence shown here is derived from an EMBL/GenBank/DDBJ whole genome shotgun (WGS) entry which is preliminary data.</text>
</comment>
<evidence type="ECO:0000259" key="2">
    <source>
        <dbReference type="Pfam" id="PF07995"/>
    </source>
</evidence>
<name>A0ABS7VIP8_9HYPH</name>
<gene>
    <name evidence="3" type="ORF">K9B37_00890</name>
</gene>
<feature type="domain" description="Glucose/Sorbosone dehydrogenase" evidence="2">
    <location>
        <begin position="125"/>
        <end position="337"/>
    </location>
</feature>
<protein>
    <submittedName>
        <fullName evidence="3">PQQ-dependent sugar dehydrogenase</fullName>
    </submittedName>
</protein>
<keyword evidence="1" id="KW-0732">Signal</keyword>
<dbReference type="Proteomes" id="UP000704176">
    <property type="component" value="Unassembled WGS sequence"/>
</dbReference>
<evidence type="ECO:0000256" key="1">
    <source>
        <dbReference type="SAM" id="SignalP"/>
    </source>
</evidence>
<evidence type="ECO:0000313" key="3">
    <source>
        <dbReference type="EMBL" id="MBZ6074858.1"/>
    </source>
</evidence>
<dbReference type="InterPro" id="IPR011042">
    <property type="entry name" value="6-blade_b-propeller_TolB-like"/>
</dbReference>
<dbReference type="RefSeq" id="WP_224310912.1">
    <property type="nucleotide sequence ID" value="NZ_JAIRBM010000001.1"/>
</dbReference>
<reference evidence="3 4" key="1">
    <citation type="submission" date="2021-09" db="EMBL/GenBank/DDBJ databases">
        <title>The complete genome sequence of a new microorganism.</title>
        <authorList>
            <person name="Zi Z."/>
        </authorList>
    </citation>
    <scope>NUCLEOTIDE SEQUENCE [LARGE SCALE GENOMIC DNA]</scope>
    <source>
        <strain evidence="3 4">WGZ8</strain>
    </source>
</reference>
<organism evidence="3 4">
    <name type="scientific">Microvirga puerhi</name>
    <dbReference type="NCBI Taxonomy" id="2876078"/>
    <lineage>
        <taxon>Bacteria</taxon>
        <taxon>Pseudomonadati</taxon>
        <taxon>Pseudomonadota</taxon>
        <taxon>Alphaproteobacteria</taxon>
        <taxon>Hyphomicrobiales</taxon>
        <taxon>Methylobacteriaceae</taxon>
        <taxon>Microvirga</taxon>
    </lineage>
</organism>
<dbReference type="InterPro" id="IPR012938">
    <property type="entry name" value="Glc/Sorbosone_DH"/>
</dbReference>
<feature type="chain" id="PRO_5045994059" evidence="1">
    <location>
        <begin position="27"/>
        <end position="340"/>
    </location>
</feature>
<accession>A0ABS7VIP8</accession>
<dbReference type="SUPFAM" id="SSF50952">
    <property type="entry name" value="Soluble quinoprotein glucose dehydrogenase"/>
    <property type="match status" value="1"/>
</dbReference>
<evidence type="ECO:0000313" key="4">
    <source>
        <dbReference type="Proteomes" id="UP000704176"/>
    </source>
</evidence>
<dbReference type="EMBL" id="JAIRBM010000001">
    <property type="protein sequence ID" value="MBZ6074858.1"/>
    <property type="molecule type" value="Genomic_DNA"/>
</dbReference>
<proteinExistence type="predicted"/>
<keyword evidence="4" id="KW-1185">Reference proteome</keyword>
<feature type="signal peptide" evidence="1">
    <location>
        <begin position="1"/>
        <end position="26"/>
    </location>
</feature>
<dbReference type="PANTHER" id="PTHR19328">
    <property type="entry name" value="HEDGEHOG-INTERACTING PROTEIN"/>
    <property type="match status" value="1"/>
</dbReference>
<dbReference type="Pfam" id="PF07995">
    <property type="entry name" value="GSDH"/>
    <property type="match status" value="1"/>
</dbReference>
<sequence length="340" mass="36143">MRFARSPYHLAAGFALAAFLSAPSIAANGPQGASVEVFAQVPQARSLSVCGGALYVGTKGKAVYGLPISGGRPVQAASGLIAPNGVACLGDRLYVASRDRISAFTPSPDGHLANRVDVYVGLPDIAHHGLRYIRAGPDGRLYVSIGSPCNICRPEGIQGTIVSLTPDGKDLRRVAWGVRNSVGFDWSGGNMYFTDNGADGMGDDIPPDELNELRSGAFYGFPYFGGRVRLKGFENATPPAEQTPPIYEFQAHVATLGIHFYHGSMFPDLQGEALIAEHGSWDRSVPVGYQVVRLRLGSGRSGNGQSFLSGIGRPVDVKELPDGSIVVSDDTGGRIWRVRR</sequence>